<dbReference type="KEGG" id="schv:BRCON_1197"/>
<dbReference type="AlphaFoldDB" id="A0A2Z4Y4A3"/>
<evidence type="ECO:0000256" key="2">
    <source>
        <dbReference type="SAM" id="Phobius"/>
    </source>
</evidence>
<keyword evidence="2" id="KW-1133">Transmembrane helix</keyword>
<feature type="compositionally biased region" description="Basic and acidic residues" evidence="1">
    <location>
        <begin position="71"/>
        <end position="85"/>
    </location>
</feature>
<evidence type="ECO:0000256" key="1">
    <source>
        <dbReference type="SAM" id="MobiDB-lite"/>
    </source>
</evidence>
<evidence type="ECO:0000313" key="3">
    <source>
        <dbReference type="EMBL" id="AXA35974.1"/>
    </source>
</evidence>
<evidence type="ECO:0000313" key="4">
    <source>
        <dbReference type="Proteomes" id="UP000262583"/>
    </source>
</evidence>
<dbReference type="Proteomes" id="UP000262583">
    <property type="component" value="Chromosome"/>
</dbReference>
<keyword evidence="2" id="KW-0472">Membrane</keyword>
<accession>A0A2Z4Y4A3</accession>
<name>A0A2Z4Y4A3_SUMC1</name>
<gene>
    <name evidence="3" type="ORF">BRCON_1197</name>
</gene>
<feature type="transmembrane region" description="Helical" evidence="2">
    <location>
        <begin position="15"/>
        <end position="38"/>
    </location>
</feature>
<keyword evidence="2" id="KW-0812">Transmembrane</keyword>
<protein>
    <submittedName>
        <fullName evidence="3">Uncharacterized protein</fullName>
    </submittedName>
</protein>
<reference evidence="3 4" key="1">
    <citation type="submission" date="2018-05" db="EMBL/GenBank/DDBJ databases">
        <title>A metagenomic window into the 2 km-deep terrestrial subsurface aquifer revealed taxonomically and functionally diverse microbial community comprising novel uncultured bacterial lineages.</title>
        <authorList>
            <person name="Kadnikov V.V."/>
            <person name="Mardanov A.V."/>
            <person name="Beletsky A.V."/>
            <person name="Banks D."/>
            <person name="Pimenov N.V."/>
            <person name="Frank Y.A."/>
            <person name="Karnachuk O.V."/>
            <person name="Ravin N.V."/>
        </authorList>
    </citation>
    <scope>NUCLEOTIDE SEQUENCE [LARGE SCALE GENOMIC DNA]</scope>
    <source>
        <strain evidence="3">BY</strain>
    </source>
</reference>
<proteinExistence type="predicted"/>
<organism evidence="3 4">
    <name type="scientific">Sumerlaea chitinivorans</name>
    <dbReference type="NCBI Taxonomy" id="2250252"/>
    <lineage>
        <taxon>Bacteria</taxon>
        <taxon>Candidatus Sumerlaeota</taxon>
        <taxon>Candidatus Sumerlaeia</taxon>
        <taxon>Candidatus Sumerlaeales</taxon>
        <taxon>Candidatus Sumerlaeaceae</taxon>
        <taxon>Candidatus Sumerlaea</taxon>
    </lineage>
</organism>
<feature type="region of interest" description="Disordered" evidence="1">
    <location>
        <begin position="61"/>
        <end position="85"/>
    </location>
</feature>
<sequence>MNEFYVARLPLVGDLATLVVWLAVALVLLSGAVLLFAIRAARLSARIAELETQLALQQRAKTAAESMQPTDSEKAIPSEEEGSKP</sequence>
<feature type="compositionally biased region" description="Polar residues" evidence="1">
    <location>
        <begin position="61"/>
        <end position="70"/>
    </location>
</feature>
<dbReference type="EMBL" id="CP030759">
    <property type="protein sequence ID" value="AXA35974.1"/>
    <property type="molecule type" value="Genomic_DNA"/>
</dbReference>